<accession>A0A7S0Y9X0</accession>
<dbReference type="NCBIfam" id="TIGR02075">
    <property type="entry name" value="pyrH_bact"/>
    <property type="match status" value="1"/>
</dbReference>
<dbReference type="FunFam" id="3.40.1160.10:FF:000001">
    <property type="entry name" value="Uridylate kinase"/>
    <property type="match status" value="1"/>
</dbReference>
<dbReference type="EC" id="2.7.4.22" evidence="3"/>
<proteinExistence type="inferred from homology"/>
<keyword evidence="4" id="KW-0808">Transferase</keyword>
<evidence type="ECO:0000256" key="5">
    <source>
        <dbReference type="ARBA" id="ARBA00022741"/>
    </source>
</evidence>
<evidence type="ECO:0000256" key="2">
    <source>
        <dbReference type="ARBA" id="ARBA00007614"/>
    </source>
</evidence>
<evidence type="ECO:0000256" key="8">
    <source>
        <dbReference type="ARBA" id="ARBA00022975"/>
    </source>
</evidence>
<dbReference type="GO" id="GO:0033862">
    <property type="term" value="F:UMP kinase activity"/>
    <property type="evidence" value="ECO:0007669"/>
    <property type="project" value="UniProtKB-EC"/>
</dbReference>
<sequence>MIGISAQYGLNTCLRLKKFFLKNASEKYVCGRSLFSSNQSLLSSEDLLKNHNICNERSNPVFKRILLKLSGEALAGTRGIGIDSNVLSYAASEIAKAKSLGVEIAIMVGGGNFFRGASALGIPNFDRAQADGVGMLATCMNAMIVQSAIQSIGVESVSLSAIAFSHQLMEPYSRTAAQAHLAAGRVVVLGGGTGMPFCTTDTAAAQRAAEIHADVILKATKVDGIYSRDPLKLKHGEVAERYDKLSYNEVVEKGLGVMDATAMILCREQKIPLMVFNVMQPGAIMKAAMGDATIGTLVTF</sequence>
<dbReference type="SUPFAM" id="SSF53633">
    <property type="entry name" value="Carbamate kinase-like"/>
    <property type="match status" value="1"/>
</dbReference>
<dbReference type="GO" id="GO:0006225">
    <property type="term" value="P:UDP biosynthetic process"/>
    <property type="evidence" value="ECO:0007669"/>
    <property type="project" value="TreeGrafter"/>
</dbReference>
<keyword evidence="5" id="KW-0547">Nucleotide-binding</keyword>
<protein>
    <recommendedName>
        <fullName evidence="3">UMP kinase</fullName>
        <ecNumber evidence="3">2.7.4.22</ecNumber>
    </recommendedName>
    <alternativeName>
        <fullName evidence="9">Uridine monophosphate kinase</fullName>
    </alternativeName>
</protein>
<evidence type="ECO:0000256" key="4">
    <source>
        <dbReference type="ARBA" id="ARBA00022679"/>
    </source>
</evidence>
<evidence type="ECO:0000256" key="3">
    <source>
        <dbReference type="ARBA" id="ARBA00012899"/>
    </source>
</evidence>
<gene>
    <name evidence="11" type="ORF">PPAR00522_LOCUS1254</name>
</gene>
<dbReference type="UniPathway" id="UPA00159">
    <property type="reaction ID" value="UER00275"/>
</dbReference>
<dbReference type="GO" id="GO:0005737">
    <property type="term" value="C:cytoplasm"/>
    <property type="evidence" value="ECO:0007669"/>
    <property type="project" value="InterPro"/>
</dbReference>
<dbReference type="InterPro" id="IPR015963">
    <property type="entry name" value="Uridylate_kinase_bac"/>
</dbReference>
<keyword evidence="8" id="KW-0665">Pyrimidine biosynthesis</keyword>
<dbReference type="InterPro" id="IPR036393">
    <property type="entry name" value="AceGlu_kinase-like_sf"/>
</dbReference>
<keyword evidence="6" id="KW-0418">Kinase</keyword>
<organism evidence="11">
    <name type="scientific">Polytomella parva</name>
    <dbReference type="NCBI Taxonomy" id="51329"/>
    <lineage>
        <taxon>Eukaryota</taxon>
        <taxon>Viridiplantae</taxon>
        <taxon>Chlorophyta</taxon>
        <taxon>core chlorophytes</taxon>
        <taxon>Chlorophyceae</taxon>
        <taxon>CS clade</taxon>
        <taxon>Chlamydomonadales</taxon>
        <taxon>Chlamydomonadaceae</taxon>
        <taxon>Polytomella</taxon>
    </lineage>
</organism>
<dbReference type="PANTHER" id="PTHR42833:SF4">
    <property type="entry name" value="URIDYLATE KINASE PUMPKIN, CHLOROPLASTIC"/>
    <property type="match status" value="1"/>
</dbReference>
<comment type="similarity">
    <text evidence="2">Belongs to the UMP kinase family.</text>
</comment>
<dbReference type="EMBL" id="HBFM01002202">
    <property type="protein sequence ID" value="CAD8764869.1"/>
    <property type="molecule type" value="Transcribed_RNA"/>
</dbReference>
<evidence type="ECO:0000256" key="7">
    <source>
        <dbReference type="ARBA" id="ARBA00022840"/>
    </source>
</evidence>
<dbReference type="CDD" id="cd04254">
    <property type="entry name" value="AAK_UMPK-PyrH-Ec"/>
    <property type="match status" value="1"/>
</dbReference>
<dbReference type="Gene3D" id="3.40.1160.10">
    <property type="entry name" value="Acetylglutamate kinase-like"/>
    <property type="match status" value="1"/>
</dbReference>
<reference evidence="11" key="1">
    <citation type="submission" date="2021-01" db="EMBL/GenBank/DDBJ databases">
        <authorList>
            <person name="Corre E."/>
            <person name="Pelletier E."/>
            <person name="Niang G."/>
            <person name="Scheremetjew M."/>
            <person name="Finn R."/>
            <person name="Kale V."/>
            <person name="Holt S."/>
            <person name="Cochrane G."/>
            <person name="Meng A."/>
            <person name="Brown T."/>
            <person name="Cohen L."/>
        </authorList>
    </citation>
    <scope>NUCLEOTIDE SEQUENCE</scope>
    <source>
        <strain evidence="11">SAG 63-3</strain>
    </source>
</reference>
<feature type="domain" description="Aspartate/glutamate/uridylate kinase" evidence="10">
    <location>
        <begin position="63"/>
        <end position="277"/>
    </location>
</feature>
<keyword evidence="7" id="KW-0067">ATP-binding</keyword>
<evidence type="ECO:0000313" key="11">
    <source>
        <dbReference type="EMBL" id="CAD8764869.1"/>
    </source>
</evidence>
<dbReference type="AlphaFoldDB" id="A0A7S0Y9X0"/>
<evidence type="ECO:0000256" key="1">
    <source>
        <dbReference type="ARBA" id="ARBA00004791"/>
    </source>
</evidence>
<comment type="pathway">
    <text evidence="1">Pyrimidine metabolism; CTP biosynthesis via de novo pathway; UDP from UMP (UMPK route): step 1/1.</text>
</comment>
<dbReference type="GO" id="GO:0005524">
    <property type="term" value="F:ATP binding"/>
    <property type="evidence" value="ECO:0007669"/>
    <property type="project" value="UniProtKB-KW"/>
</dbReference>
<dbReference type="GO" id="GO:0044210">
    <property type="term" value="P:'de novo' CTP biosynthetic process"/>
    <property type="evidence" value="ECO:0007669"/>
    <property type="project" value="UniProtKB-UniPathway"/>
</dbReference>
<dbReference type="HAMAP" id="MF_01220_B">
    <property type="entry name" value="PyrH_B"/>
    <property type="match status" value="1"/>
</dbReference>
<dbReference type="InterPro" id="IPR001048">
    <property type="entry name" value="Asp/Glu/Uridylate_kinase"/>
</dbReference>
<dbReference type="Pfam" id="PF00696">
    <property type="entry name" value="AA_kinase"/>
    <property type="match status" value="1"/>
</dbReference>
<name>A0A7S0Y9X0_9CHLO</name>
<evidence type="ECO:0000259" key="10">
    <source>
        <dbReference type="Pfam" id="PF00696"/>
    </source>
</evidence>
<evidence type="ECO:0000256" key="9">
    <source>
        <dbReference type="ARBA" id="ARBA00032092"/>
    </source>
</evidence>
<evidence type="ECO:0000256" key="6">
    <source>
        <dbReference type="ARBA" id="ARBA00022777"/>
    </source>
</evidence>
<dbReference type="PANTHER" id="PTHR42833">
    <property type="entry name" value="URIDYLATE KINASE"/>
    <property type="match status" value="1"/>
</dbReference>